<protein>
    <submittedName>
        <fullName evidence="2">Uncharacterized protein</fullName>
    </submittedName>
</protein>
<gene>
    <name evidence="2" type="ORF">QF118_00035</name>
</gene>
<name>A0ABY8QIW9_9RHOB</name>
<organism evidence="2 3">
    <name type="scientific">Tropicibacter oceani</name>
    <dbReference type="NCBI Taxonomy" id="3058420"/>
    <lineage>
        <taxon>Bacteria</taxon>
        <taxon>Pseudomonadati</taxon>
        <taxon>Pseudomonadota</taxon>
        <taxon>Alphaproteobacteria</taxon>
        <taxon>Rhodobacterales</taxon>
        <taxon>Roseobacteraceae</taxon>
        <taxon>Tropicibacter</taxon>
    </lineage>
</organism>
<feature type="compositionally biased region" description="Basic and acidic residues" evidence="1">
    <location>
        <begin position="14"/>
        <end position="31"/>
    </location>
</feature>
<evidence type="ECO:0000256" key="1">
    <source>
        <dbReference type="SAM" id="MobiDB-lite"/>
    </source>
</evidence>
<proteinExistence type="predicted"/>
<dbReference type="RefSeq" id="WP_282300591.1">
    <property type="nucleotide sequence ID" value="NZ_CP124616.1"/>
</dbReference>
<reference evidence="2 3" key="1">
    <citation type="submission" date="2023-05" db="EMBL/GenBank/DDBJ databases">
        <title>YMD87, complete Genome.</title>
        <authorList>
            <person name="Zhang J."/>
            <person name="Xu X."/>
        </authorList>
    </citation>
    <scope>NUCLEOTIDE SEQUENCE [LARGE SCALE GENOMIC DNA]</scope>
    <source>
        <strain evidence="2 3">YMD87</strain>
    </source>
</reference>
<keyword evidence="3" id="KW-1185">Reference proteome</keyword>
<evidence type="ECO:0000313" key="2">
    <source>
        <dbReference type="EMBL" id="WGW03961.1"/>
    </source>
</evidence>
<accession>A0ABY8QIW9</accession>
<dbReference type="Proteomes" id="UP001241605">
    <property type="component" value="Chromosome"/>
</dbReference>
<dbReference type="EMBL" id="CP124616">
    <property type="protein sequence ID" value="WGW03961.1"/>
    <property type="molecule type" value="Genomic_DNA"/>
</dbReference>
<sequence length="85" mass="10093">MADDEENRYFSFAERQKQKARSRERDEERLARGEISAADLQKENLAFRNLRLDKIGIRKRDGSGEWWWMSIARKSVMPVDTSEDD</sequence>
<evidence type="ECO:0000313" key="3">
    <source>
        <dbReference type="Proteomes" id="UP001241605"/>
    </source>
</evidence>
<feature type="region of interest" description="Disordered" evidence="1">
    <location>
        <begin position="1"/>
        <end position="31"/>
    </location>
</feature>